<keyword evidence="2" id="KW-1185">Reference proteome</keyword>
<comment type="caution">
    <text evidence="1">The sequence shown here is derived from an EMBL/GenBank/DDBJ whole genome shotgun (WGS) entry which is preliminary data.</text>
</comment>
<evidence type="ECO:0000313" key="2">
    <source>
        <dbReference type="Proteomes" id="UP001050975"/>
    </source>
</evidence>
<gene>
    <name evidence="1" type="ORF">MiSe_21020</name>
</gene>
<evidence type="ECO:0008006" key="3">
    <source>
        <dbReference type="Google" id="ProtNLM"/>
    </source>
</evidence>
<name>A0AAV3XAC5_9CYAN</name>
<accession>A0AAV3XAC5</accession>
<evidence type="ECO:0000313" key="1">
    <source>
        <dbReference type="EMBL" id="GET37349.1"/>
    </source>
</evidence>
<reference evidence="1" key="1">
    <citation type="submission" date="2019-10" db="EMBL/GenBank/DDBJ databases">
        <title>Draft genome sequece of Microseira wollei NIES-4236.</title>
        <authorList>
            <person name="Yamaguchi H."/>
            <person name="Suzuki S."/>
            <person name="Kawachi M."/>
        </authorList>
    </citation>
    <scope>NUCLEOTIDE SEQUENCE</scope>
    <source>
        <strain evidence="1">NIES-4236</strain>
    </source>
</reference>
<dbReference type="AlphaFoldDB" id="A0AAV3XAC5"/>
<dbReference type="EMBL" id="BLAY01000026">
    <property type="protein sequence ID" value="GET37349.1"/>
    <property type="molecule type" value="Genomic_DNA"/>
</dbReference>
<protein>
    <recommendedName>
        <fullName evidence="3">Secreted protein</fullName>
    </recommendedName>
</protein>
<proteinExistence type="predicted"/>
<dbReference type="RefSeq" id="WP_226578665.1">
    <property type="nucleotide sequence ID" value="NZ_BLAY01000026.1"/>
</dbReference>
<organism evidence="1 2">
    <name type="scientific">Microseira wollei NIES-4236</name>
    <dbReference type="NCBI Taxonomy" id="2530354"/>
    <lineage>
        <taxon>Bacteria</taxon>
        <taxon>Bacillati</taxon>
        <taxon>Cyanobacteriota</taxon>
        <taxon>Cyanophyceae</taxon>
        <taxon>Oscillatoriophycideae</taxon>
        <taxon>Aerosakkonematales</taxon>
        <taxon>Aerosakkonemataceae</taxon>
        <taxon>Microseira</taxon>
    </lineage>
</organism>
<sequence length="66" mass="7415">MVQSNRWGWRLGVFLAMGSAAPFGEVNTHITRYSTLGTQRSFVASINPSPDQIDDRELIPINCHVR</sequence>
<dbReference type="Proteomes" id="UP001050975">
    <property type="component" value="Unassembled WGS sequence"/>
</dbReference>